<comment type="similarity">
    <text evidence="2">Belongs to the archaeal/bacterial/fungal opsin family.</text>
</comment>
<evidence type="ECO:0008006" key="14">
    <source>
        <dbReference type="Google" id="ProtNLM"/>
    </source>
</evidence>
<dbReference type="PRINTS" id="PR00251">
    <property type="entry name" value="BACTRLOPSIN"/>
</dbReference>
<dbReference type="CDD" id="cd15028">
    <property type="entry name" value="7tm_Opsin-1_euk"/>
    <property type="match status" value="1"/>
</dbReference>
<evidence type="ECO:0000256" key="3">
    <source>
        <dbReference type="ARBA" id="ARBA00022543"/>
    </source>
</evidence>
<keyword evidence="8" id="KW-0157">Chromophore</keyword>
<evidence type="ECO:0000256" key="5">
    <source>
        <dbReference type="ARBA" id="ARBA00022692"/>
    </source>
</evidence>
<dbReference type="Proteomes" id="UP000664169">
    <property type="component" value="Unassembled WGS sequence"/>
</dbReference>
<gene>
    <name evidence="12" type="ORF">GOMPHAMPRED_000696</name>
</gene>
<dbReference type="GO" id="GO:0005886">
    <property type="term" value="C:plasma membrane"/>
    <property type="evidence" value="ECO:0007669"/>
    <property type="project" value="TreeGrafter"/>
</dbReference>
<dbReference type="AlphaFoldDB" id="A0A8H3F0J4"/>
<dbReference type="GO" id="GO:0007602">
    <property type="term" value="P:phototransduction"/>
    <property type="evidence" value="ECO:0007669"/>
    <property type="project" value="UniProtKB-KW"/>
</dbReference>
<evidence type="ECO:0000256" key="2">
    <source>
        <dbReference type="ARBA" id="ARBA00008130"/>
    </source>
</evidence>
<keyword evidence="13" id="KW-1185">Reference proteome</keyword>
<evidence type="ECO:0000313" key="13">
    <source>
        <dbReference type="Proteomes" id="UP000664169"/>
    </source>
</evidence>
<evidence type="ECO:0000256" key="1">
    <source>
        <dbReference type="ARBA" id="ARBA00004141"/>
    </source>
</evidence>
<feature type="transmembrane region" description="Helical" evidence="11">
    <location>
        <begin position="265"/>
        <end position="285"/>
    </location>
</feature>
<evidence type="ECO:0000256" key="4">
    <source>
        <dbReference type="ARBA" id="ARBA00022606"/>
    </source>
</evidence>
<sequence>MYIDTAGVLEAVMATSTPALLPLPSSTGHHHHATSVAPIPSVIPGPVHELQVRSNTGDRTLWVVFVIMFISSLAFYVMAWRQPTSKRLFHVLTAFITTFATISYYAMAVGDGITIKSEEIIEHHKGDIPNTSYFLDREVYWARYVDWSITTPLLLLDLAFLAGMNGADITVTVVADIVMVLTGLFAGLTEDKTVAWGYYAMACAAYLVIVYQLAVNGRAVVKTKDNKTATFFTSIAGFTLLLWTAYPIIWGVADGSKIASVDSEIIAYAILDVLAKPGFGFWLLFTHDALASSSVSVGGFWSHGLSTEGGIRVGDDEDGA</sequence>
<dbReference type="InterPro" id="IPR018229">
    <property type="entry name" value="Rhodopsin_retinal_BS"/>
</dbReference>
<dbReference type="PANTHER" id="PTHR28286">
    <property type="match status" value="1"/>
</dbReference>
<feature type="transmembrane region" description="Helical" evidence="11">
    <location>
        <begin position="229"/>
        <end position="253"/>
    </location>
</feature>
<evidence type="ECO:0000256" key="10">
    <source>
        <dbReference type="ARBA" id="ARBA00023170"/>
    </source>
</evidence>
<evidence type="ECO:0000256" key="9">
    <source>
        <dbReference type="ARBA" id="ARBA00023136"/>
    </source>
</evidence>
<dbReference type="OrthoDB" id="10261467at2759"/>
<keyword evidence="3" id="KW-0600">Photoreceptor protein</keyword>
<evidence type="ECO:0000313" key="12">
    <source>
        <dbReference type="EMBL" id="CAF9915318.1"/>
    </source>
</evidence>
<comment type="subcellular location">
    <subcellularLocation>
        <location evidence="1">Membrane</location>
        <topology evidence="1">Multi-pass membrane protein</topology>
    </subcellularLocation>
</comment>
<dbReference type="Pfam" id="PF01036">
    <property type="entry name" value="Bac_rhodopsin"/>
    <property type="match status" value="1"/>
</dbReference>
<proteinExistence type="inferred from homology"/>
<evidence type="ECO:0000256" key="6">
    <source>
        <dbReference type="ARBA" id="ARBA00022925"/>
    </source>
</evidence>
<feature type="transmembrane region" description="Helical" evidence="11">
    <location>
        <begin position="195"/>
        <end position="217"/>
    </location>
</feature>
<dbReference type="EMBL" id="CAJPDQ010000010">
    <property type="protein sequence ID" value="CAF9915318.1"/>
    <property type="molecule type" value="Genomic_DNA"/>
</dbReference>
<keyword evidence="7 11" id="KW-1133">Transmembrane helix</keyword>
<keyword evidence="10" id="KW-0675">Receptor</keyword>
<feature type="transmembrane region" description="Helical" evidence="11">
    <location>
        <begin position="144"/>
        <end position="162"/>
    </location>
</feature>
<dbReference type="SUPFAM" id="SSF81321">
    <property type="entry name" value="Family A G protein-coupled receptor-like"/>
    <property type="match status" value="1"/>
</dbReference>
<dbReference type="GO" id="GO:0005216">
    <property type="term" value="F:monoatomic ion channel activity"/>
    <property type="evidence" value="ECO:0007669"/>
    <property type="project" value="InterPro"/>
</dbReference>
<dbReference type="GO" id="GO:0009881">
    <property type="term" value="F:photoreceptor activity"/>
    <property type="evidence" value="ECO:0007669"/>
    <property type="project" value="UniProtKB-KW"/>
</dbReference>
<evidence type="ECO:0000256" key="11">
    <source>
        <dbReference type="SAM" id="Phobius"/>
    </source>
</evidence>
<organism evidence="12 13">
    <name type="scientific">Gomphillus americanus</name>
    <dbReference type="NCBI Taxonomy" id="1940652"/>
    <lineage>
        <taxon>Eukaryota</taxon>
        <taxon>Fungi</taxon>
        <taxon>Dikarya</taxon>
        <taxon>Ascomycota</taxon>
        <taxon>Pezizomycotina</taxon>
        <taxon>Lecanoromycetes</taxon>
        <taxon>OSLEUM clade</taxon>
        <taxon>Ostropomycetidae</taxon>
        <taxon>Ostropales</taxon>
        <taxon>Graphidaceae</taxon>
        <taxon>Gomphilloideae</taxon>
        <taxon>Gomphillus</taxon>
    </lineage>
</organism>
<dbReference type="InterPro" id="IPR001425">
    <property type="entry name" value="Arc/bac/fun_rhodopsins"/>
</dbReference>
<evidence type="ECO:0000256" key="8">
    <source>
        <dbReference type="ARBA" id="ARBA00022991"/>
    </source>
</evidence>
<evidence type="ECO:0000256" key="7">
    <source>
        <dbReference type="ARBA" id="ARBA00022989"/>
    </source>
</evidence>
<reference evidence="12" key="1">
    <citation type="submission" date="2021-03" db="EMBL/GenBank/DDBJ databases">
        <authorList>
            <person name="Tagirdzhanova G."/>
        </authorList>
    </citation>
    <scope>NUCLEOTIDE SEQUENCE</scope>
</reference>
<keyword evidence="9 11" id="KW-0472">Membrane</keyword>
<keyword evidence="5 11" id="KW-0812">Transmembrane</keyword>
<keyword evidence="6" id="KW-0681">Retinal protein</keyword>
<protein>
    <recommendedName>
        <fullName evidence="14">Opsin-1</fullName>
    </recommendedName>
</protein>
<feature type="transmembrane region" description="Helical" evidence="11">
    <location>
        <begin position="60"/>
        <end position="79"/>
    </location>
</feature>
<name>A0A8H3F0J4_9LECA</name>
<dbReference type="GO" id="GO:0005783">
    <property type="term" value="C:endoplasmic reticulum"/>
    <property type="evidence" value="ECO:0007669"/>
    <property type="project" value="TreeGrafter"/>
</dbReference>
<dbReference type="SMART" id="SM01021">
    <property type="entry name" value="Bac_rhodopsin"/>
    <property type="match status" value="1"/>
</dbReference>
<dbReference type="PROSITE" id="PS00950">
    <property type="entry name" value="BACTERIAL_OPSIN_1"/>
    <property type="match status" value="1"/>
</dbReference>
<feature type="transmembrane region" description="Helical" evidence="11">
    <location>
        <begin position="169"/>
        <end position="189"/>
    </location>
</feature>
<keyword evidence="4" id="KW-0716">Sensory transduction</keyword>
<dbReference type="PANTHER" id="PTHR28286:SF2">
    <property type="entry name" value="BACTERIORHODOPSIN _OPSIN, NOPA (EUROFUNG)"/>
    <property type="match status" value="1"/>
</dbReference>
<comment type="caution">
    <text evidence="12">The sequence shown here is derived from an EMBL/GenBank/DDBJ whole genome shotgun (WGS) entry which is preliminary data.</text>
</comment>
<dbReference type="Gene3D" id="1.20.1070.10">
    <property type="entry name" value="Rhodopsin 7-helix transmembrane proteins"/>
    <property type="match status" value="1"/>
</dbReference>
<feature type="transmembrane region" description="Helical" evidence="11">
    <location>
        <begin position="88"/>
        <end position="107"/>
    </location>
</feature>
<dbReference type="FunFam" id="1.20.1070.10:FF:000160">
    <property type="entry name" value="Related to Opsin-1"/>
    <property type="match status" value="1"/>
</dbReference>
<accession>A0A8H3F0J4</accession>